<keyword evidence="5" id="KW-1185">Reference proteome</keyword>
<dbReference type="CDD" id="cd04486">
    <property type="entry name" value="YhcR_OBF_like"/>
    <property type="match status" value="1"/>
</dbReference>
<dbReference type="Proteomes" id="UP000190637">
    <property type="component" value="Unassembled WGS sequence"/>
</dbReference>
<dbReference type="SUPFAM" id="SSF56219">
    <property type="entry name" value="DNase I-like"/>
    <property type="match status" value="1"/>
</dbReference>
<sequence length="625" mass="67854">MALSYPRTAAAVVAVLTTCPLLAAGPAWAGPGDGLRVHDIQGVTRTSPYAGTDVSGLTGVVTAVNAFGQARGFWFQDPQGDGDPRTSEALFVFTGTTTPAVRPGDAVQVAGTVEEYRPGGADSVNQTITQLGDATWTVTSSGEELPAAVDVDRGAVPDTHAPSRRGDLSERELRPGSYALDYWAAHEHMRVRVTDARVVGPTDGYDALWVTTKPRENPTRRGGTAYTSYDGPNTGRLKVESLIPFSQRPFPRADVGDELAGVTEGPLYYSAYGGYLVKATTLGEHVDNGLRRETTRRARDWELSVATYNVENLSARDGQQKFDRLATEITENLASPDILALEEIQDDSGPTDDGTVDPTRTLNRLTAAIEAAGGPAYEWRQVSPVNNADGGQPGGNIRNAFLVNPARVSFTDIPGGDATTPVEVRDTGRGGPGLSVSPGRIQPGDQAWTDSRKPLVGQFEFQGRRVFVVTVHFASKGGDQPLHGVRQPPQRVTEAQREAQSELVRDFTDELLAADRDANVLVVGDLNDFWFAPTLRILTGRGGLHNPMTRLPESERYSYVYDGNSQALDHMLAAPRLADRVDYDIVHVNAEFHDQVSDHDPQVLRFRPLSGDRRTDHAEHDRYYD</sequence>
<feature type="domain" description="Endonuclease/exonuclease/phosphatase" evidence="3">
    <location>
        <begin position="306"/>
        <end position="599"/>
    </location>
</feature>
<name>A0A1T4SZJ8_9ACTN</name>
<dbReference type="PANTHER" id="PTHR42834">
    <property type="entry name" value="ENDONUCLEASE/EXONUCLEASE/PHOSPHATASE FAMILY PROTEIN (AFU_ORTHOLOGUE AFUA_3G09210)"/>
    <property type="match status" value="1"/>
</dbReference>
<protein>
    <recommendedName>
        <fullName evidence="3">Endonuclease/exonuclease/phosphatase domain-containing protein</fullName>
    </recommendedName>
</protein>
<evidence type="ECO:0000256" key="1">
    <source>
        <dbReference type="SAM" id="MobiDB-lite"/>
    </source>
</evidence>
<dbReference type="STRING" id="1122192.SAMN02745673_04228"/>
<reference evidence="4 5" key="1">
    <citation type="submission" date="2017-02" db="EMBL/GenBank/DDBJ databases">
        <authorList>
            <person name="Peterson S.W."/>
        </authorList>
    </citation>
    <scope>NUCLEOTIDE SEQUENCE [LARGE SCALE GENOMIC DNA]</scope>
    <source>
        <strain evidence="4 5">DSM 45154</strain>
    </source>
</reference>
<dbReference type="Gene3D" id="3.60.10.10">
    <property type="entry name" value="Endonuclease/exonuclease/phosphatase"/>
    <property type="match status" value="1"/>
</dbReference>
<dbReference type="PANTHER" id="PTHR42834:SF1">
    <property type="entry name" value="ENDONUCLEASE_EXONUCLEASE_PHOSPHATASE FAMILY PROTEIN (AFU_ORTHOLOGUE AFUA_3G09210)"/>
    <property type="match status" value="1"/>
</dbReference>
<feature type="signal peptide" evidence="2">
    <location>
        <begin position="1"/>
        <end position="29"/>
    </location>
</feature>
<evidence type="ECO:0000259" key="3">
    <source>
        <dbReference type="Pfam" id="PF03372"/>
    </source>
</evidence>
<feature type="region of interest" description="Disordered" evidence="1">
    <location>
        <begin position="412"/>
        <end position="447"/>
    </location>
</feature>
<accession>A0A1T4SZJ8</accession>
<gene>
    <name evidence="4" type="ORF">SAMN02745673_04228</name>
</gene>
<dbReference type="InterPro" id="IPR036691">
    <property type="entry name" value="Endo/exonu/phosph_ase_sf"/>
</dbReference>
<dbReference type="InterPro" id="IPR005135">
    <property type="entry name" value="Endo/exonuclease/phosphatase"/>
</dbReference>
<evidence type="ECO:0000256" key="2">
    <source>
        <dbReference type="SAM" id="SignalP"/>
    </source>
</evidence>
<dbReference type="AlphaFoldDB" id="A0A1T4SZJ8"/>
<proteinExistence type="predicted"/>
<dbReference type="Pfam" id="PF03372">
    <property type="entry name" value="Exo_endo_phos"/>
    <property type="match status" value="1"/>
</dbReference>
<organism evidence="4 5">
    <name type="scientific">Marinactinospora thermotolerans DSM 45154</name>
    <dbReference type="NCBI Taxonomy" id="1122192"/>
    <lineage>
        <taxon>Bacteria</taxon>
        <taxon>Bacillati</taxon>
        <taxon>Actinomycetota</taxon>
        <taxon>Actinomycetes</taxon>
        <taxon>Streptosporangiales</taxon>
        <taxon>Nocardiopsidaceae</taxon>
        <taxon>Marinactinospora</taxon>
    </lineage>
</organism>
<feature type="chain" id="PRO_5012391360" description="Endonuclease/exonuclease/phosphatase domain-containing protein" evidence="2">
    <location>
        <begin position="30"/>
        <end position="625"/>
    </location>
</feature>
<evidence type="ECO:0000313" key="4">
    <source>
        <dbReference type="EMBL" id="SKA33569.1"/>
    </source>
</evidence>
<keyword evidence="2" id="KW-0732">Signal</keyword>
<dbReference type="GO" id="GO:0003824">
    <property type="term" value="F:catalytic activity"/>
    <property type="evidence" value="ECO:0007669"/>
    <property type="project" value="InterPro"/>
</dbReference>
<evidence type="ECO:0000313" key="5">
    <source>
        <dbReference type="Proteomes" id="UP000190637"/>
    </source>
</evidence>
<dbReference type="EMBL" id="FUWS01000012">
    <property type="protein sequence ID" value="SKA33569.1"/>
    <property type="molecule type" value="Genomic_DNA"/>
</dbReference>